<dbReference type="PANTHER" id="PTHR10357">
    <property type="entry name" value="ALPHA-AMYLASE FAMILY MEMBER"/>
    <property type="match status" value="1"/>
</dbReference>
<evidence type="ECO:0000313" key="2">
    <source>
        <dbReference type="Proteomes" id="UP000054761"/>
    </source>
</evidence>
<organism evidence="1 2">
    <name type="scientific">Legionella israelensis</name>
    <dbReference type="NCBI Taxonomy" id="454"/>
    <lineage>
        <taxon>Bacteria</taxon>
        <taxon>Pseudomonadati</taxon>
        <taxon>Pseudomonadota</taxon>
        <taxon>Gammaproteobacteria</taxon>
        <taxon>Legionellales</taxon>
        <taxon>Legionellaceae</taxon>
        <taxon>Legionella</taxon>
    </lineage>
</organism>
<sequence>MKKINFFLLVSLISNAYSNGLHELEKNSLLFQSNQLQKQLKPFVNQWSKPYIKPNYYKILQDYSVWYDAYPDSIITNKNQSLIEFLGSPELWSTLSSVGITAIHTGPMKLAGSYYNGHYGPTVDGGFDPIGMNIAPYYGTNQQYQNMTAQAASFHGIIIGDLVPGHTGIGPDFQLALKNYKNYPDIYMLIEIKKEDWSILPEIKKTELFKNLTAEQVDKLIEKKYLPGHLERVLFSLPTLKKPTAWEVTGKITGVDGVKRRFVYLHYFKPGQPSLNWLSFSFAAQRIIYGQLLHSLKVLGAKGLRIDANPFLGIEPAEGSKVAHSEATDVSMIVTRIISQMIRKMDGWSYQELNMPINTIKKYMENGPEFSYDFIMHPGIEHAVLTKDARLLNTSLQLMLDNNIHSSRLVHGLQNHDEINYELNEFTKNPEKLYIFGQKKLIGREIKHIVIDQLQKLALTKSYNASSGNGLCTTLAGLIASRLNINNPYAMKAHQIDKIKQGLLLMLVFNGMQPGILAISGWDLTGSLPLKPSDIKDKLQDGDNRWLTRGSYFLLPVNEPKHRMPIAKHLFPNLLIQLKDKNSFVFSVQSILTLRKKLQVAEGKIIKVLQIHPQITAFITQLPNKSYLLTAINFSDSTYEFDLNKHIKTTSPLYNLFSHEHLPSSSIKIKDFNFMLLNFT</sequence>
<dbReference type="OrthoDB" id="9043248at2"/>
<dbReference type="AlphaFoldDB" id="A0A0W0WDT9"/>
<evidence type="ECO:0000313" key="1">
    <source>
        <dbReference type="EMBL" id="KTD30533.1"/>
    </source>
</evidence>
<comment type="caution">
    <text evidence="1">The sequence shown here is derived from an EMBL/GenBank/DDBJ whole genome shotgun (WGS) entry which is preliminary data.</text>
</comment>
<keyword evidence="1" id="KW-0378">Hydrolase</keyword>
<accession>A0A0W0WDT9</accession>
<dbReference type="InterPro" id="IPR017853">
    <property type="entry name" value="GH"/>
</dbReference>
<name>A0A0W0WDT9_9GAMM</name>
<protein>
    <submittedName>
        <fullName evidence="1">Trehalose-6-phosphate hydrolase</fullName>
    </submittedName>
</protein>
<dbReference type="GO" id="GO:0005975">
    <property type="term" value="P:carbohydrate metabolic process"/>
    <property type="evidence" value="ECO:0007669"/>
    <property type="project" value="InterPro"/>
</dbReference>
<dbReference type="SUPFAM" id="SSF51445">
    <property type="entry name" value="(Trans)glycosidases"/>
    <property type="match status" value="1"/>
</dbReference>
<dbReference type="PATRIC" id="fig|454.4.peg.768"/>
<dbReference type="GO" id="GO:0016787">
    <property type="term" value="F:hydrolase activity"/>
    <property type="evidence" value="ECO:0007669"/>
    <property type="project" value="UniProtKB-KW"/>
</dbReference>
<dbReference type="EMBL" id="LNYH01000030">
    <property type="protein sequence ID" value="KTD30533.1"/>
    <property type="molecule type" value="Genomic_DNA"/>
</dbReference>
<keyword evidence="2" id="KW-1185">Reference proteome</keyword>
<gene>
    <name evidence="1" type="ORF">Lisr_0715</name>
</gene>
<dbReference type="Gene3D" id="3.20.20.80">
    <property type="entry name" value="Glycosidases"/>
    <property type="match status" value="2"/>
</dbReference>
<reference evidence="1 2" key="1">
    <citation type="submission" date="2015-11" db="EMBL/GenBank/DDBJ databases">
        <title>Genomic analysis of 38 Legionella species identifies large and diverse effector repertoires.</title>
        <authorList>
            <person name="Burstein D."/>
            <person name="Amaro F."/>
            <person name="Zusman T."/>
            <person name="Lifshitz Z."/>
            <person name="Cohen O."/>
            <person name="Gilbert J.A."/>
            <person name="Pupko T."/>
            <person name="Shuman H.A."/>
            <person name="Segal G."/>
        </authorList>
    </citation>
    <scope>NUCLEOTIDE SEQUENCE [LARGE SCALE GENOMIC DNA]</scope>
    <source>
        <strain evidence="1 2">Bercovier 4</strain>
    </source>
</reference>
<dbReference type="Proteomes" id="UP000054761">
    <property type="component" value="Unassembled WGS sequence"/>
</dbReference>
<dbReference type="RefSeq" id="WP_058501094.1">
    <property type="nucleotide sequence ID" value="NZ_CAAAJA010000059.1"/>
</dbReference>
<dbReference type="STRING" id="454.Lisr_0715"/>
<proteinExistence type="predicted"/>